<organism evidence="1 2">
    <name type="scientific">Capnocytophaga ochracea</name>
    <dbReference type="NCBI Taxonomy" id="1018"/>
    <lineage>
        <taxon>Bacteria</taxon>
        <taxon>Pseudomonadati</taxon>
        <taxon>Bacteroidota</taxon>
        <taxon>Flavobacteriia</taxon>
        <taxon>Flavobacteriales</taxon>
        <taxon>Flavobacteriaceae</taxon>
        <taxon>Capnocytophaga</taxon>
    </lineage>
</organism>
<dbReference type="Proteomes" id="UP000249891">
    <property type="component" value="Unassembled WGS sequence"/>
</dbReference>
<evidence type="ECO:0000313" key="1">
    <source>
        <dbReference type="EMBL" id="SQA77485.1"/>
    </source>
</evidence>
<protein>
    <submittedName>
        <fullName evidence="1">Uncharacterized protein</fullName>
    </submittedName>
</protein>
<proteinExistence type="predicted"/>
<accession>A0A2X2RT91</accession>
<sequence>MEHSNPSYIKILVSYYQTFISVKPTICLFNFKPIFVQLFIKINSYGRKLENEVGLQTRTNGGSNFFGYQLWQRCEPHRQKVWDEKAMGWGY</sequence>
<gene>
    <name evidence="1" type="ORF">NCTC11546_00698</name>
</gene>
<dbReference type="EMBL" id="UARG01000017">
    <property type="protein sequence ID" value="SQA77485.1"/>
    <property type="molecule type" value="Genomic_DNA"/>
</dbReference>
<dbReference type="AlphaFoldDB" id="A0A2X2RT91"/>
<name>A0A2X2RT91_CAPOC</name>
<evidence type="ECO:0000313" key="2">
    <source>
        <dbReference type="Proteomes" id="UP000249891"/>
    </source>
</evidence>
<reference evidence="1 2" key="1">
    <citation type="submission" date="2018-06" db="EMBL/GenBank/DDBJ databases">
        <authorList>
            <consortium name="Pathogen Informatics"/>
            <person name="Doyle S."/>
        </authorList>
    </citation>
    <scope>NUCLEOTIDE SEQUENCE [LARGE SCALE GENOMIC DNA]</scope>
    <source>
        <strain evidence="1 2">NCTC11546</strain>
    </source>
</reference>